<organism evidence="1 2">
    <name type="scientific">Bacillus carboniphilus</name>
    <dbReference type="NCBI Taxonomy" id="86663"/>
    <lineage>
        <taxon>Bacteria</taxon>
        <taxon>Bacillati</taxon>
        <taxon>Bacillota</taxon>
        <taxon>Bacilli</taxon>
        <taxon>Bacillales</taxon>
        <taxon>Bacillaceae</taxon>
        <taxon>Bacillus</taxon>
    </lineage>
</organism>
<dbReference type="RefSeq" id="WP_226539108.1">
    <property type="nucleotide sequence ID" value="NZ_CP129013.1"/>
</dbReference>
<evidence type="ECO:0000313" key="2">
    <source>
        <dbReference type="Proteomes" id="UP001197974"/>
    </source>
</evidence>
<protein>
    <submittedName>
        <fullName evidence="1">DUF2524 family protein</fullName>
    </submittedName>
</protein>
<proteinExistence type="predicted"/>
<keyword evidence="2" id="KW-1185">Reference proteome</keyword>
<accession>A0ABY9JP33</accession>
<dbReference type="InterPro" id="IPR019668">
    <property type="entry name" value="Uncharacterised_YtzC"/>
</dbReference>
<sequence>MATRTSIDELLTKCEQAIEYAEHEYEQGAMQEHYNSEEFSQVQQLLEQRFQDLIKMENSSSPQQKEQMYRMRLRLQDIQNDLILLRR</sequence>
<name>A0ABY9JP33_9BACI</name>
<evidence type="ECO:0000313" key="1">
    <source>
        <dbReference type="EMBL" id="WLR41170.1"/>
    </source>
</evidence>
<gene>
    <name evidence="1" type="ORF">LC087_09310</name>
</gene>
<dbReference type="Pfam" id="PF10732">
    <property type="entry name" value="DUF2524"/>
    <property type="match status" value="1"/>
</dbReference>
<reference evidence="1 2" key="1">
    <citation type="submission" date="2023-06" db="EMBL/GenBank/DDBJ databases">
        <title>Five Gram-positive bacteria isolated from mangrove sediments in Shenzhen, Guangdong, China.</title>
        <authorList>
            <person name="Yu S."/>
            <person name="Zheng W."/>
            <person name="Huang Y."/>
        </authorList>
    </citation>
    <scope>NUCLEOTIDE SEQUENCE [LARGE SCALE GENOMIC DNA]</scope>
    <source>
        <strain evidence="1 2">SaN35-3</strain>
    </source>
</reference>
<dbReference type="EMBL" id="CP129013">
    <property type="protein sequence ID" value="WLR41170.1"/>
    <property type="molecule type" value="Genomic_DNA"/>
</dbReference>
<dbReference type="Proteomes" id="UP001197974">
    <property type="component" value="Chromosome"/>
</dbReference>